<protein>
    <submittedName>
        <fullName evidence="1">Uncharacterized protein</fullName>
    </submittedName>
</protein>
<dbReference type="GeneID" id="69412468"/>
<evidence type="ECO:0000313" key="2">
    <source>
        <dbReference type="Proteomes" id="UP001208651"/>
    </source>
</evidence>
<reference evidence="1" key="1">
    <citation type="submission" date="2022-01" db="EMBL/GenBank/DDBJ databases">
        <title>Comparison of Fish pathogen Aeromonas spp.</title>
        <authorList>
            <person name="Dubey S."/>
            <person name="Sorum H."/>
            <person name="Munangandu H.M."/>
        </authorList>
    </citation>
    <scope>NUCLEOTIDE SEQUENCE</scope>
    <source>
        <strain evidence="1">SD/21-15</strain>
    </source>
</reference>
<dbReference type="EMBL" id="JAJVCY010000001">
    <property type="protein sequence ID" value="MCV3286677.1"/>
    <property type="molecule type" value="Genomic_DNA"/>
</dbReference>
<evidence type="ECO:0000313" key="1">
    <source>
        <dbReference type="EMBL" id="MCV3286677.1"/>
    </source>
</evidence>
<dbReference type="RefSeq" id="WP_167332174.1">
    <property type="nucleotide sequence ID" value="NZ_AP022188.1"/>
</dbReference>
<sequence>MRCYLASLFVLLLTLPWWTPPDWSVTPASKMEVQAARLEQIERQHWRLARPAVQSHP</sequence>
<organism evidence="1 2">
    <name type="scientific">Aeromonas media</name>
    <dbReference type="NCBI Taxonomy" id="651"/>
    <lineage>
        <taxon>Bacteria</taxon>
        <taxon>Pseudomonadati</taxon>
        <taxon>Pseudomonadota</taxon>
        <taxon>Gammaproteobacteria</taxon>
        <taxon>Aeromonadales</taxon>
        <taxon>Aeromonadaceae</taxon>
        <taxon>Aeromonas</taxon>
    </lineage>
</organism>
<name>A0AAW5REF4_AERME</name>
<dbReference type="Proteomes" id="UP001208651">
    <property type="component" value="Unassembled WGS sequence"/>
</dbReference>
<dbReference type="AlphaFoldDB" id="A0AAW5REF4"/>
<accession>A0AAW5REF4</accession>
<proteinExistence type="predicted"/>
<comment type="caution">
    <text evidence="1">The sequence shown here is derived from an EMBL/GenBank/DDBJ whole genome shotgun (WGS) entry which is preliminary data.</text>
</comment>
<gene>
    <name evidence="1" type="ORF">LZT28_00170</name>
</gene>